<dbReference type="AlphaFoldDB" id="A0A507EH92"/>
<gene>
    <name evidence="2" type="ORF">PhCBS80983_g00319</name>
</gene>
<comment type="caution">
    <text evidence="2">The sequence shown here is derived from an EMBL/GenBank/DDBJ whole genome shotgun (WGS) entry which is preliminary data.</text>
</comment>
<evidence type="ECO:0000256" key="1">
    <source>
        <dbReference type="SAM" id="MobiDB-lite"/>
    </source>
</evidence>
<proteinExistence type="predicted"/>
<dbReference type="Proteomes" id="UP000318582">
    <property type="component" value="Unassembled WGS sequence"/>
</dbReference>
<accession>A0A507EH92</accession>
<reference evidence="2 3" key="1">
    <citation type="journal article" date="2019" name="Sci. Rep.">
        <title>Comparative genomics of chytrid fungi reveal insights into the obligate biotrophic and pathogenic lifestyle of Synchytrium endobioticum.</title>
        <authorList>
            <person name="van de Vossenberg B.T.L.H."/>
            <person name="Warris S."/>
            <person name="Nguyen H.D.T."/>
            <person name="van Gent-Pelzer M.P.E."/>
            <person name="Joly D.L."/>
            <person name="van de Geest H.C."/>
            <person name="Bonants P.J.M."/>
            <person name="Smith D.S."/>
            <person name="Levesque C.A."/>
            <person name="van der Lee T.A.J."/>
        </authorList>
    </citation>
    <scope>NUCLEOTIDE SEQUENCE [LARGE SCALE GENOMIC DNA]</scope>
    <source>
        <strain evidence="2 3">CBS 809.83</strain>
    </source>
</reference>
<sequence length="223" mass="24550">MRFLRTSFHLSARAARRARASGAFKASIPAFVETPSQRFLANLHRQGASLHTGAPALGPLDALKTTENAAEASAGAPLPLGTVEDTEDSEKENSHRHRNVEPPEPIPVEQIDETVRAVVEQTVECNGQDAWKNVDLASPSLKFKIVSGAMEACRSPISSLDLTNIASVRDLLEVLRCRRRSHIHDPFSHVDTVEEMFKEKAAELPPNMYFHPSSHRTRNKSAA</sequence>
<dbReference type="EMBL" id="QEAQ01000002">
    <property type="protein sequence ID" value="TPX62568.1"/>
    <property type="molecule type" value="Genomic_DNA"/>
</dbReference>
<evidence type="ECO:0000313" key="2">
    <source>
        <dbReference type="EMBL" id="TPX62568.1"/>
    </source>
</evidence>
<feature type="region of interest" description="Disordered" evidence="1">
    <location>
        <begin position="69"/>
        <end position="109"/>
    </location>
</feature>
<protein>
    <submittedName>
        <fullName evidence="2">Uncharacterized protein</fullName>
    </submittedName>
</protein>
<keyword evidence="3" id="KW-1185">Reference proteome</keyword>
<evidence type="ECO:0000313" key="3">
    <source>
        <dbReference type="Proteomes" id="UP000318582"/>
    </source>
</evidence>
<name>A0A507EH92_9FUNG</name>
<organism evidence="2 3">
    <name type="scientific">Powellomyces hirtus</name>
    <dbReference type="NCBI Taxonomy" id="109895"/>
    <lineage>
        <taxon>Eukaryota</taxon>
        <taxon>Fungi</taxon>
        <taxon>Fungi incertae sedis</taxon>
        <taxon>Chytridiomycota</taxon>
        <taxon>Chytridiomycota incertae sedis</taxon>
        <taxon>Chytridiomycetes</taxon>
        <taxon>Spizellomycetales</taxon>
        <taxon>Powellomycetaceae</taxon>
        <taxon>Powellomyces</taxon>
    </lineage>
</organism>